<comment type="caution">
    <text evidence="1">The sequence shown here is derived from an EMBL/GenBank/DDBJ whole genome shotgun (WGS) entry which is preliminary data.</text>
</comment>
<protein>
    <submittedName>
        <fullName evidence="1">24303_t:CDS:1</fullName>
    </submittedName>
</protein>
<reference evidence="1" key="1">
    <citation type="submission" date="2021-06" db="EMBL/GenBank/DDBJ databases">
        <authorList>
            <person name="Kallberg Y."/>
            <person name="Tangrot J."/>
            <person name="Rosling A."/>
        </authorList>
    </citation>
    <scope>NUCLEOTIDE SEQUENCE</scope>
    <source>
        <strain evidence="1">FL966</strain>
    </source>
</reference>
<accession>A0A9N9B1C0</accession>
<organism evidence="1 2">
    <name type="scientific">Cetraspora pellucida</name>
    <dbReference type="NCBI Taxonomy" id="1433469"/>
    <lineage>
        <taxon>Eukaryota</taxon>
        <taxon>Fungi</taxon>
        <taxon>Fungi incertae sedis</taxon>
        <taxon>Mucoromycota</taxon>
        <taxon>Glomeromycotina</taxon>
        <taxon>Glomeromycetes</taxon>
        <taxon>Diversisporales</taxon>
        <taxon>Gigasporaceae</taxon>
        <taxon>Cetraspora</taxon>
    </lineage>
</organism>
<dbReference type="Proteomes" id="UP000789759">
    <property type="component" value="Unassembled WGS sequence"/>
</dbReference>
<keyword evidence="2" id="KW-1185">Reference proteome</keyword>
<evidence type="ECO:0000313" key="2">
    <source>
        <dbReference type="Proteomes" id="UP000789759"/>
    </source>
</evidence>
<dbReference type="AlphaFoldDB" id="A0A9N9B1C0"/>
<dbReference type="EMBL" id="CAJVQA010002512">
    <property type="protein sequence ID" value="CAG8549680.1"/>
    <property type="molecule type" value="Genomic_DNA"/>
</dbReference>
<evidence type="ECO:0000313" key="1">
    <source>
        <dbReference type="EMBL" id="CAG8549680.1"/>
    </source>
</evidence>
<sequence>MLNNQGVDFLRKAGRQYFEQNNKEFAYVVQGTAVLQFSLLKMPLK</sequence>
<gene>
    <name evidence="1" type="ORF">CPELLU_LOCUS4689</name>
</gene>
<proteinExistence type="predicted"/>
<name>A0A9N9B1C0_9GLOM</name>